<sequence length="369" mass="39567">MSSGYFVVRSGAKALRNDVIYSTLSMGAIGLLMLALSRPPGADLGYRAFLGRGFGEKAVRTLLHELADAGHRYQFKVRKQGGRIRTVTVFSDVPIREDEAQEAVILGAGEFMLTPVSDGERLRRSDRAAPVTARSDLQEHDGGNQVENVPEAELHRAATGAARSHQAKQGVFADGTVPHSTTARSSAASSCREVKSFSLRSKDLPNQTSQLSDTPGDPVLVRSGSVGTSNLKDAALLIRKCLPDPMHIIDAQLAPSVGQMLQERLDAGWSPAQIRAAMDQPLPAQVSRLGALVAKRLATNVLPELAPEALRKEALGRVAAIQPVDDEPVVDPRFSAACERIRVENPGLSQRQVAELAYSQVQESSGALQ</sequence>
<feature type="compositionally biased region" description="Low complexity" evidence="1">
    <location>
        <begin position="180"/>
        <end position="190"/>
    </location>
</feature>
<organism evidence="3">
    <name type="scientific">Jonesiaceae bacterium BS-20</name>
    <dbReference type="NCBI Taxonomy" id="3120821"/>
    <lineage>
        <taxon>Bacteria</taxon>
        <taxon>Bacillati</taxon>
        <taxon>Actinomycetota</taxon>
        <taxon>Actinomycetes</taxon>
        <taxon>Micrococcales</taxon>
        <taxon>Jonesiaceae</taxon>
    </lineage>
</organism>
<evidence type="ECO:0000256" key="2">
    <source>
        <dbReference type="SAM" id="Phobius"/>
    </source>
</evidence>
<keyword evidence="2" id="KW-1133">Transmembrane helix</keyword>
<feature type="region of interest" description="Disordered" evidence="1">
    <location>
        <begin position="120"/>
        <end position="219"/>
    </location>
</feature>
<feature type="compositionally biased region" description="Basic and acidic residues" evidence="1">
    <location>
        <begin position="192"/>
        <end position="203"/>
    </location>
</feature>
<feature type="transmembrane region" description="Helical" evidence="2">
    <location>
        <begin position="20"/>
        <end position="37"/>
    </location>
</feature>
<keyword evidence="2" id="KW-0472">Membrane</keyword>
<feature type="compositionally biased region" description="Polar residues" evidence="1">
    <location>
        <begin position="204"/>
        <end position="213"/>
    </location>
</feature>
<dbReference type="EMBL" id="CP146203">
    <property type="protein sequence ID" value="XBH21928.1"/>
    <property type="molecule type" value="Genomic_DNA"/>
</dbReference>
<reference evidence="3" key="1">
    <citation type="submission" date="2024-02" db="EMBL/GenBank/DDBJ databases">
        <title>Tomenella chthoni gen. nov. sp. nov., a member of the family Jonesiaceae isolated from bat guano.</title>
        <authorList>
            <person name="Miller S.L."/>
            <person name="King J."/>
            <person name="Sankaranarayanan K."/>
            <person name="Lawson P.A."/>
        </authorList>
    </citation>
    <scope>NUCLEOTIDE SEQUENCE</scope>
    <source>
        <strain evidence="3">BS-20</strain>
    </source>
</reference>
<protein>
    <recommendedName>
        <fullName evidence="4">Helix-turn-helix domain-containing protein</fullName>
    </recommendedName>
</protein>
<evidence type="ECO:0000313" key="3">
    <source>
        <dbReference type="EMBL" id="XBH21928.1"/>
    </source>
</evidence>
<keyword evidence="2" id="KW-0812">Transmembrane</keyword>
<evidence type="ECO:0000256" key="1">
    <source>
        <dbReference type="SAM" id="MobiDB-lite"/>
    </source>
</evidence>
<accession>A0AAU7DY98</accession>
<name>A0AAU7DY98_9MICO</name>
<evidence type="ECO:0008006" key="4">
    <source>
        <dbReference type="Google" id="ProtNLM"/>
    </source>
</evidence>
<dbReference type="AlphaFoldDB" id="A0AAU7DY98"/>
<gene>
    <name evidence="3" type="ORF">V5R04_01490</name>
</gene>
<proteinExistence type="predicted"/>